<gene>
    <name evidence="9" type="ordered locus">Mpal_0101</name>
</gene>
<feature type="compositionally biased region" description="Polar residues" evidence="4">
    <location>
        <begin position="153"/>
        <end position="167"/>
    </location>
</feature>
<proteinExistence type="predicted"/>
<evidence type="ECO:0000259" key="7">
    <source>
        <dbReference type="Pfam" id="PF17210"/>
    </source>
</evidence>
<dbReference type="InterPro" id="IPR044060">
    <property type="entry name" value="Bacterial_rp_domain"/>
</dbReference>
<dbReference type="RefSeq" id="WP_012616813.1">
    <property type="nucleotide sequence ID" value="NC_011832.1"/>
</dbReference>
<comment type="subcellular location">
    <subcellularLocation>
        <location evidence="1">Secreted</location>
    </subcellularLocation>
</comment>
<dbReference type="InterPro" id="IPR013783">
    <property type="entry name" value="Ig-like_fold"/>
</dbReference>
<dbReference type="InterPro" id="IPR012859">
    <property type="entry name" value="Pilin_N_archaeal"/>
</dbReference>
<dbReference type="OrthoDB" id="114915at2157"/>
<keyword evidence="5" id="KW-1133">Transmembrane helix</keyword>
<dbReference type="GeneID" id="7272271"/>
<evidence type="ECO:0000259" key="6">
    <source>
        <dbReference type="Pfam" id="PF07790"/>
    </source>
</evidence>
<evidence type="ECO:0008006" key="11">
    <source>
        <dbReference type="Google" id="ProtNLM"/>
    </source>
</evidence>
<dbReference type="Pfam" id="PF18998">
    <property type="entry name" value="Flg_new_2"/>
    <property type="match status" value="3"/>
</dbReference>
<dbReference type="KEGG" id="mpl:Mpal_0101"/>
<reference evidence="9 10" key="1">
    <citation type="journal article" date="2015" name="Genome Announc.">
        <title>Complete Genome Sequence of Methanosphaerula palustris E1-9CT, a Hydrogenotrophic Methanogen Isolated from a Minerotrophic Fen Peatland.</title>
        <authorList>
            <person name="Cadillo-Quiroz H."/>
            <person name="Browne P."/>
            <person name="Kyrpides N."/>
            <person name="Woyke T."/>
            <person name="Goodwin L."/>
            <person name="Detter C."/>
            <person name="Yavitt J.B."/>
            <person name="Zinder S.H."/>
        </authorList>
    </citation>
    <scope>NUCLEOTIDE SEQUENCE [LARGE SCALE GENOMIC DNA]</scope>
    <source>
        <strain evidence="10">ATCC BAA-1556 / DSM 19958 / E1-9c</strain>
    </source>
</reference>
<dbReference type="GO" id="GO:0005576">
    <property type="term" value="C:extracellular region"/>
    <property type="evidence" value="ECO:0007669"/>
    <property type="project" value="UniProtKB-SubCell"/>
</dbReference>
<evidence type="ECO:0000256" key="3">
    <source>
        <dbReference type="ARBA" id="ARBA00022729"/>
    </source>
</evidence>
<keyword evidence="3" id="KW-0732">Signal</keyword>
<keyword evidence="5" id="KW-0812">Transmembrane</keyword>
<evidence type="ECO:0000256" key="2">
    <source>
        <dbReference type="ARBA" id="ARBA00022525"/>
    </source>
</evidence>
<sequence length="1314" mass="139561">MKTNKDRRGSSGEERQRWHEWGVSEVIGVVLLLSLVVVGGTVVGTQLLSQPAPKEIPNVNFLANYNPGNLTLYHTGGDTLPNGDYKFVVQYLDGTKSQTFNATKDWSSGSPLTFPAVSQPAKVTLVYTGNGAGETALRSVVMGDQGSDVGEPSSGSNSTDNPPSASTHYTITPIFDSLKGSITCNGTSLVNNSPFDLTAGETPTLTFTNIAGFKFDKAIISGDKGASTTVTTSPYRFTTGVDQNYTVTVTFAEIAPPAPAHYTITPIFDSLKGSITCNGTSLVNNSPFDLTAGETPTLTFTNIAGFKFDKAIISGDKGASTTVTTSPYTFSTGVDQNYTVTVTFAEIAPPAPAHYTITPIFDSLKGSITCNGTSLVNNSPFDLTAGETPTLTFTNIAGFKFDKAIITGDKGASTTVTTSPYTFTTGVDQNYTVTVTFAEIAPPAPAHYTITPIFDSLKGSITCNGTSLVNNSPFDLTAGETPTLTFTNIAGFKFDKAIISGDKGASTTVTTSPYTFSTGVDQNYTATVTFTANVYTVNVTSGLNGSVRANDQTVAAGTSGTVNVGYNGEVNFTYLPTTGHHIDTVTYTAEDGSQKQLPIVDNTTSTLPGITSNCTVVATFTVDRFAITVTPPVHGSITPNSTQMVDYNDTPTFTFTPEAGYHLGTVTVDGTSVTPAGNTYTFPPVTGPHTLAATFVVDTFTINASAGDHGTINPNGAVPANYGESKDFTITANTGYHINSVTVDSTPQTIPAGNTSYLYTFTNIQASHTINASFAINTYTINATAGDHGTITPNGTQTANYGDSRTFTITPATGYTIADVTVDGVSQGAVTTYALTNIQGDHTITATFTQVIYTITANTGPLGTITPSGSLGYAYHAIPSFTVSAIPGYHIVNIIVDGAMQGPAPNYTFAPLEANHTITADFAKNVYTITATAGSGGSITPAGITSVNYGDNQVYTIAAGSGNTIDDVVVDGISIGQASSFNFTQVNGNHTIQAYFDINGVGPYSIAGYIWNDQNNNGVWDSGEPPLAGWTVQAQGKGTAQDWHVVNQTVSDSTGYYIISNLPKDHYHVVEVQQSGWNQTYPISPKYYDVENLNQGRADKHQQVTGDNFGNHMTATAGNQILLNNPMNIGVLKDGTYIRFTGTTWREWPQPAHTDDWIEMDSSATLASGLDIVSGNKFRIPWQTQVTIMMDGDQANGQIYISNTQISTYQFDHVKVYFNGNLVATGKITGIWVNGYTNWQSTLTYVMSSYNSGAQFVVNGTNIINPPWWPYQDWGVNVYAIAPQSAPYSNVLNFNYQNGRTYLVCSGTYDLFTA</sequence>
<feature type="domain" description="Bacterial repeat" evidence="8">
    <location>
        <begin position="626"/>
        <end position="696"/>
    </location>
</feature>
<feature type="domain" description="SD-repeat containing protein B" evidence="7">
    <location>
        <begin position="1005"/>
        <end position="1081"/>
    </location>
</feature>
<evidence type="ECO:0000259" key="8">
    <source>
        <dbReference type="Pfam" id="PF18998"/>
    </source>
</evidence>
<organism evidence="9 10">
    <name type="scientific">Methanosphaerula palustris (strain ATCC BAA-1556 / DSM 19958 / E1-9c)</name>
    <dbReference type="NCBI Taxonomy" id="521011"/>
    <lineage>
        <taxon>Archaea</taxon>
        <taxon>Methanobacteriati</taxon>
        <taxon>Methanobacteriota</taxon>
        <taxon>Stenosarchaea group</taxon>
        <taxon>Methanomicrobia</taxon>
        <taxon>Methanomicrobiales</taxon>
        <taxon>Methanoregulaceae</taxon>
        <taxon>Methanosphaerula</taxon>
    </lineage>
</organism>
<evidence type="ECO:0000256" key="5">
    <source>
        <dbReference type="SAM" id="Phobius"/>
    </source>
</evidence>
<feature type="region of interest" description="Disordered" evidence="4">
    <location>
        <begin position="144"/>
        <end position="167"/>
    </location>
</feature>
<dbReference type="eggNOG" id="arCOG05189">
    <property type="taxonomic scope" value="Archaea"/>
</dbReference>
<dbReference type="Proteomes" id="UP000002457">
    <property type="component" value="Chromosome"/>
</dbReference>
<dbReference type="eggNOG" id="arCOG02914">
    <property type="taxonomic scope" value="Archaea"/>
</dbReference>
<evidence type="ECO:0000313" key="10">
    <source>
        <dbReference type="Proteomes" id="UP000002457"/>
    </source>
</evidence>
<dbReference type="InterPro" id="IPR033764">
    <property type="entry name" value="Sdr_B"/>
</dbReference>
<evidence type="ECO:0000256" key="1">
    <source>
        <dbReference type="ARBA" id="ARBA00004613"/>
    </source>
</evidence>
<dbReference type="STRING" id="521011.Mpal_0101"/>
<feature type="domain" description="Bacterial repeat" evidence="8">
    <location>
        <begin position="779"/>
        <end position="850"/>
    </location>
</feature>
<feature type="domain" description="Archaeal Type IV pilin N-terminal" evidence="6">
    <location>
        <begin position="22"/>
        <end position="91"/>
    </location>
</feature>
<name>B8GIE3_METPE</name>
<dbReference type="SUPFAM" id="SSF117074">
    <property type="entry name" value="Hypothetical protein PA1324"/>
    <property type="match status" value="1"/>
</dbReference>
<keyword evidence="10" id="KW-1185">Reference proteome</keyword>
<protein>
    <recommendedName>
        <fullName evidence="11">Cna B domain protein</fullName>
    </recommendedName>
</protein>
<dbReference type="HOGENOM" id="CLU_260406_0_0_2"/>
<accession>B8GIE3</accession>
<dbReference type="Pfam" id="PF17210">
    <property type="entry name" value="SdrD_B"/>
    <property type="match status" value="1"/>
</dbReference>
<feature type="transmembrane region" description="Helical" evidence="5">
    <location>
        <begin position="21"/>
        <end position="43"/>
    </location>
</feature>
<dbReference type="EMBL" id="CP001338">
    <property type="protein sequence ID" value="ACL15494.1"/>
    <property type="molecule type" value="Genomic_DNA"/>
</dbReference>
<dbReference type="Pfam" id="PF07790">
    <property type="entry name" value="Pilin_N"/>
    <property type="match status" value="1"/>
</dbReference>
<feature type="domain" description="Bacterial repeat" evidence="8">
    <location>
        <begin position="701"/>
        <end position="775"/>
    </location>
</feature>
<keyword evidence="2" id="KW-0964">Secreted</keyword>
<evidence type="ECO:0000313" key="9">
    <source>
        <dbReference type="EMBL" id="ACL15494.1"/>
    </source>
</evidence>
<dbReference type="Gene3D" id="2.60.40.10">
    <property type="entry name" value="Immunoglobulins"/>
    <property type="match status" value="1"/>
</dbReference>
<evidence type="ECO:0000256" key="4">
    <source>
        <dbReference type="SAM" id="MobiDB-lite"/>
    </source>
</evidence>
<keyword evidence="5" id="KW-0472">Membrane</keyword>